<gene>
    <name evidence="6" type="primary">LOC106543480</name>
</gene>
<dbReference type="GeneID" id="106543480"/>
<sequence>MSGLFGGSGGSSHAALLFPNIFVLEIQPGTEDLLCFSMNIFGKSKAACELPPEPPKRPDIQEEVVQPSSAEGEEEAQDTYELPPREEPTKKVSVVPPQESDQGIYLDCPNVRRFSMPPGSLHAKPCMLLTKPGAEDSGDEGTINIQAIEEVLKKGLMKSPQPPSFPPSARRVSLPTSAFSGHQAKMAINSDLFPASKEDKEEPEDQPIYVECDTSKGLASCKGSTSSALEPLTCLLKQAKSKISSLGSQQGCPEDNKESDTGRCLKTDNLPEDPDVKNAPWYAGSCDRRTAEAALLQFNKNGAFMVRQSSHHSASQPFTLVVFYKNRVYNVPIHYQESSCQFALGKDPKSHELFDSVSSIIQKYSERPLVLIDGSTSAKEQTLLLFTVTP</sequence>
<proteinExistence type="predicted"/>
<dbReference type="PANTHER" id="PTHR14098:SF16">
    <property type="entry name" value="SH2 DOMAIN-CONTAINING PROTEIN 6"/>
    <property type="match status" value="1"/>
</dbReference>
<dbReference type="Pfam" id="PF00017">
    <property type="entry name" value="SH2"/>
    <property type="match status" value="1"/>
</dbReference>
<dbReference type="InterPro" id="IPR051751">
    <property type="entry name" value="Immunoreceptor_sig_adapters"/>
</dbReference>
<evidence type="ECO:0000313" key="6">
    <source>
        <dbReference type="RefSeq" id="XP_013914988.1"/>
    </source>
</evidence>
<name>A0A6I9XWH4_9SAUR</name>
<dbReference type="GO" id="GO:0005737">
    <property type="term" value="C:cytoplasm"/>
    <property type="evidence" value="ECO:0007669"/>
    <property type="project" value="TreeGrafter"/>
</dbReference>
<dbReference type="RefSeq" id="XP_013914988.1">
    <property type="nucleotide sequence ID" value="XM_014059513.1"/>
</dbReference>
<dbReference type="Gene3D" id="3.30.505.10">
    <property type="entry name" value="SH2 domain"/>
    <property type="match status" value="1"/>
</dbReference>
<evidence type="ECO:0000313" key="5">
    <source>
        <dbReference type="Proteomes" id="UP000504617"/>
    </source>
</evidence>
<dbReference type="InterPro" id="IPR036860">
    <property type="entry name" value="SH2_dom_sf"/>
</dbReference>
<evidence type="ECO:0000256" key="2">
    <source>
        <dbReference type="PROSITE-ProRule" id="PRU00191"/>
    </source>
</evidence>
<dbReference type="FunFam" id="3.30.505.10:FF:000016">
    <property type="entry name" value="B-cell linker protein isoform 2"/>
    <property type="match status" value="1"/>
</dbReference>
<dbReference type="PROSITE" id="PS50001">
    <property type="entry name" value="SH2"/>
    <property type="match status" value="1"/>
</dbReference>
<reference evidence="6" key="1">
    <citation type="submission" date="2025-08" db="UniProtKB">
        <authorList>
            <consortium name="RefSeq"/>
        </authorList>
    </citation>
    <scope>IDENTIFICATION</scope>
</reference>
<feature type="compositionally biased region" description="Basic and acidic residues" evidence="3">
    <location>
        <begin position="254"/>
        <end position="266"/>
    </location>
</feature>
<dbReference type="KEGG" id="tsr:106543480"/>
<dbReference type="AlphaFoldDB" id="A0A6I9XWH4"/>
<dbReference type="GO" id="GO:0035556">
    <property type="term" value="P:intracellular signal transduction"/>
    <property type="evidence" value="ECO:0007669"/>
    <property type="project" value="TreeGrafter"/>
</dbReference>
<keyword evidence="5" id="KW-1185">Reference proteome</keyword>
<evidence type="ECO:0000259" key="4">
    <source>
        <dbReference type="PROSITE" id="PS50001"/>
    </source>
</evidence>
<keyword evidence="1 2" id="KW-0727">SH2 domain</keyword>
<evidence type="ECO:0000256" key="1">
    <source>
        <dbReference type="ARBA" id="ARBA00022999"/>
    </source>
</evidence>
<feature type="domain" description="SH2" evidence="4">
    <location>
        <begin position="281"/>
        <end position="388"/>
    </location>
</feature>
<protein>
    <submittedName>
        <fullName evidence="6">SH2 domain-containing protein 6-like</fullName>
    </submittedName>
</protein>
<feature type="region of interest" description="Disordered" evidence="3">
    <location>
        <begin position="50"/>
        <end position="98"/>
    </location>
</feature>
<dbReference type="SMART" id="SM00252">
    <property type="entry name" value="SH2"/>
    <property type="match status" value="1"/>
</dbReference>
<dbReference type="SUPFAM" id="SSF55550">
    <property type="entry name" value="SH2 domain"/>
    <property type="match status" value="1"/>
</dbReference>
<dbReference type="Proteomes" id="UP000504617">
    <property type="component" value="Unplaced"/>
</dbReference>
<evidence type="ECO:0000256" key="3">
    <source>
        <dbReference type="SAM" id="MobiDB-lite"/>
    </source>
</evidence>
<feature type="region of interest" description="Disordered" evidence="3">
    <location>
        <begin position="246"/>
        <end position="270"/>
    </location>
</feature>
<dbReference type="InterPro" id="IPR000980">
    <property type="entry name" value="SH2"/>
</dbReference>
<organism evidence="5 6">
    <name type="scientific">Thamnophis sirtalis</name>
    <dbReference type="NCBI Taxonomy" id="35019"/>
    <lineage>
        <taxon>Eukaryota</taxon>
        <taxon>Metazoa</taxon>
        <taxon>Chordata</taxon>
        <taxon>Craniata</taxon>
        <taxon>Vertebrata</taxon>
        <taxon>Euteleostomi</taxon>
        <taxon>Lepidosauria</taxon>
        <taxon>Squamata</taxon>
        <taxon>Bifurcata</taxon>
        <taxon>Unidentata</taxon>
        <taxon>Episquamata</taxon>
        <taxon>Toxicofera</taxon>
        <taxon>Serpentes</taxon>
        <taxon>Colubroidea</taxon>
        <taxon>Colubridae</taxon>
        <taxon>Natricinae</taxon>
        <taxon>Thamnophis</taxon>
    </lineage>
</organism>
<dbReference type="OrthoDB" id="10044490at2759"/>
<accession>A0A6I9XWH4</accession>
<dbReference type="GO" id="GO:0007169">
    <property type="term" value="P:cell surface receptor protein tyrosine kinase signaling pathway"/>
    <property type="evidence" value="ECO:0007669"/>
    <property type="project" value="TreeGrafter"/>
</dbReference>
<dbReference type="PANTHER" id="PTHR14098">
    <property type="entry name" value="SH2 DOMAIN CONTAINING PROTEIN"/>
    <property type="match status" value="1"/>
</dbReference>
<dbReference type="PRINTS" id="PR00401">
    <property type="entry name" value="SH2DOMAIN"/>
</dbReference>